<evidence type="ECO:0000256" key="4">
    <source>
        <dbReference type="ARBA" id="ARBA00022692"/>
    </source>
</evidence>
<dbReference type="InterPro" id="IPR006202">
    <property type="entry name" value="Neur_chan_lig-bd"/>
</dbReference>
<protein>
    <submittedName>
        <fullName evidence="22">Cholinergic receptor, nicotinic, delta (muscle)</fullName>
    </submittedName>
</protein>
<keyword evidence="14" id="KW-1071">Ligand-gated ion channel</keyword>
<dbReference type="CDD" id="cd19064">
    <property type="entry name" value="LGIC_TM_nAChR"/>
    <property type="match status" value="1"/>
</dbReference>
<comment type="function">
    <text evidence="1">After binding acetylcholine, the AChR responds by an extensive change in conformation that affects all subunits and leads to opening of an ion-conducting channel across the plasma membrane.</text>
</comment>
<dbReference type="PANTHER" id="PTHR18945">
    <property type="entry name" value="NEUROTRANSMITTER GATED ION CHANNEL"/>
    <property type="match status" value="1"/>
</dbReference>
<comment type="subcellular location">
    <subcellularLocation>
        <location evidence="16">Postsynaptic cell membrane</location>
        <topology evidence="16">Multi-pass membrane protein</topology>
    </subcellularLocation>
</comment>
<dbReference type="InterPro" id="IPR018000">
    <property type="entry name" value="Neurotransmitter_ion_chnl_CS"/>
</dbReference>
<evidence type="ECO:0000256" key="1">
    <source>
        <dbReference type="ARBA" id="ARBA00003328"/>
    </source>
</evidence>
<dbReference type="GeneTree" id="ENSGT00940000159794"/>
<dbReference type="SUPFAM" id="SSF63712">
    <property type="entry name" value="Nicotinic receptor ligand binding domain-like"/>
    <property type="match status" value="1"/>
</dbReference>
<keyword evidence="5" id="KW-0732">Signal</keyword>
<evidence type="ECO:0000259" key="21">
    <source>
        <dbReference type="Pfam" id="PF02932"/>
    </source>
</evidence>
<dbReference type="PRINTS" id="PR00254">
    <property type="entry name" value="NICOTINICR"/>
</dbReference>
<keyword evidence="7" id="KW-0770">Synapse</keyword>
<dbReference type="GO" id="GO:0004888">
    <property type="term" value="F:transmembrane signaling receptor activity"/>
    <property type="evidence" value="ECO:0007669"/>
    <property type="project" value="InterPro"/>
</dbReference>
<keyword evidence="10" id="KW-1015">Disulfide bond</keyword>
<keyword evidence="12" id="KW-0325">Glycoprotein</keyword>
<evidence type="ECO:0000256" key="19">
    <source>
        <dbReference type="RuleBase" id="RU000687"/>
    </source>
</evidence>
<feature type="domain" description="Neurotransmitter-gated ion-channel transmembrane" evidence="21">
    <location>
        <begin position="321"/>
        <end position="487"/>
    </location>
</feature>
<dbReference type="InterPro" id="IPR006201">
    <property type="entry name" value="Neur_channel"/>
</dbReference>
<feature type="transmembrane region" description="Helical" evidence="19">
    <location>
        <begin position="350"/>
        <end position="368"/>
    </location>
</feature>
<evidence type="ECO:0000256" key="16">
    <source>
        <dbReference type="ARBA" id="ARBA00034104"/>
    </source>
</evidence>
<dbReference type="Gene3D" id="1.20.58.390">
    <property type="entry name" value="Neurotransmitter-gated ion-channel transmembrane domain"/>
    <property type="match status" value="2"/>
</dbReference>
<dbReference type="PRINTS" id="PR00252">
    <property type="entry name" value="NRIONCHANNEL"/>
</dbReference>
<organism evidence="22 23">
    <name type="scientific">Mastacembelus armatus</name>
    <name type="common">zig-zag eel</name>
    <dbReference type="NCBI Taxonomy" id="205130"/>
    <lineage>
        <taxon>Eukaryota</taxon>
        <taxon>Metazoa</taxon>
        <taxon>Chordata</taxon>
        <taxon>Craniata</taxon>
        <taxon>Vertebrata</taxon>
        <taxon>Euteleostomi</taxon>
        <taxon>Actinopterygii</taxon>
        <taxon>Neopterygii</taxon>
        <taxon>Teleostei</taxon>
        <taxon>Neoteleostei</taxon>
        <taxon>Acanthomorphata</taxon>
        <taxon>Anabantaria</taxon>
        <taxon>Synbranchiformes</taxon>
        <taxon>Mastacembelidae</taxon>
        <taxon>Mastacembelus</taxon>
    </lineage>
</organism>
<dbReference type="AlphaFoldDB" id="A0A7N9B127"/>
<dbReference type="InterPro" id="IPR038050">
    <property type="entry name" value="Neuro_actylchol_rec"/>
</dbReference>
<evidence type="ECO:0000256" key="13">
    <source>
        <dbReference type="ARBA" id="ARBA00023257"/>
    </source>
</evidence>
<evidence type="ECO:0000259" key="20">
    <source>
        <dbReference type="Pfam" id="PF02931"/>
    </source>
</evidence>
<comment type="catalytic activity">
    <reaction evidence="18">
        <text>Na(+)(in) = Na(+)(out)</text>
        <dbReference type="Rhea" id="RHEA:34963"/>
        <dbReference type="ChEBI" id="CHEBI:29101"/>
    </reaction>
</comment>
<name>A0A7N9B127_9TELE</name>
<comment type="similarity">
    <text evidence="19">Belongs to the ligand-gated ion channel (TC 1.A.9) family.</text>
</comment>
<keyword evidence="15 19" id="KW-0407">Ion channel</keyword>
<dbReference type="InterPro" id="IPR002394">
    <property type="entry name" value="Nicotinic_acetylcholine_rcpt"/>
</dbReference>
<evidence type="ECO:0000256" key="11">
    <source>
        <dbReference type="ARBA" id="ARBA00023170"/>
    </source>
</evidence>
<evidence type="ECO:0000256" key="15">
    <source>
        <dbReference type="ARBA" id="ARBA00023303"/>
    </source>
</evidence>
<dbReference type="Pfam" id="PF02931">
    <property type="entry name" value="Neur_chan_LBD"/>
    <property type="match status" value="1"/>
</dbReference>
<feature type="domain" description="Neurotransmitter-gated ion-channel ligand-binding" evidence="20">
    <location>
        <begin position="93"/>
        <end position="314"/>
    </location>
</feature>
<evidence type="ECO:0000313" key="23">
    <source>
        <dbReference type="Proteomes" id="UP000261640"/>
    </source>
</evidence>
<evidence type="ECO:0000256" key="17">
    <source>
        <dbReference type="ARBA" id="ARBA00034430"/>
    </source>
</evidence>
<keyword evidence="11" id="KW-0675">Receptor</keyword>
<reference evidence="22" key="1">
    <citation type="submission" date="2025-08" db="UniProtKB">
        <authorList>
            <consortium name="Ensembl"/>
        </authorList>
    </citation>
    <scope>IDENTIFICATION</scope>
</reference>
<keyword evidence="13" id="KW-0628">Postsynaptic cell membrane</keyword>
<feature type="transmembrane region" description="Helical" evidence="19">
    <location>
        <begin position="498"/>
        <end position="519"/>
    </location>
</feature>
<dbReference type="Proteomes" id="UP000261640">
    <property type="component" value="Unplaced"/>
</dbReference>
<sequence>MSGVQIQSFAVTCPGLHHLELTKTARPPPLFLPLCLPLSTHTSENPGSSSELSGIFLFSQVSVRQSKLHSLYSRWLLAKAVSSSTLFWCRNEEERLINYLFKERGYNKELRPVKRQQEAVDIYLALTLSNLISLKEADETLLTNVWIDHTWTDYRLSWNTTEFDGIEMLRLPSSMVWLPEIVLENNNDAQFQVAYYSNVLVDPTGLCYWLPPAIFRSSCSINVNYFPFDWQNCTLKFTSLTYNAKEIRMLLKEEADETSKWTVEWIIIDPASFTENGEWEIIHRPAKKNIYKHIPMESNKHQDITFYLVIKRKPLFYIVNIIIPCVLISFLASLVYYLPADSGEKMTLSISVLLAQSVFLLLISQRLPETSMSIPLIVKYLMFIMVLVTIVVLNCVVVLNLHFRTPSTHVMSEWTKKFFLERLPRILHMSHPTEAETYWDGALPRRSSSVGYIATAEEYYSVKSRSELMFEKQSERHGLMARTTHAAGGGIARTVDRLCLFLVTPVMTFGTIIIFLMGICNHPPHLPFKGDSHDYREENPRLL</sequence>
<dbReference type="Ensembl" id="ENSMAMT00000067591.1">
    <property type="protein sequence ID" value="ENSMAMP00000064579.1"/>
    <property type="gene ID" value="ENSMAMG00000017489.2"/>
</dbReference>
<dbReference type="Pfam" id="PF02932">
    <property type="entry name" value="Neur_chan_memb"/>
    <property type="match status" value="1"/>
</dbReference>
<evidence type="ECO:0000313" key="22">
    <source>
        <dbReference type="Ensembl" id="ENSMAMP00000064579.1"/>
    </source>
</evidence>
<evidence type="ECO:0000256" key="8">
    <source>
        <dbReference type="ARBA" id="ARBA00023065"/>
    </source>
</evidence>
<keyword evidence="2 19" id="KW-0813">Transport</keyword>
<dbReference type="InterPro" id="IPR036734">
    <property type="entry name" value="Neur_chan_lig-bd_sf"/>
</dbReference>
<accession>A0A7N9B127</accession>
<dbReference type="Gene3D" id="2.70.170.10">
    <property type="entry name" value="Neurotransmitter-gated ion-channel ligand-binding domain"/>
    <property type="match status" value="1"/>
</dbReference>
<reference evidence="22" key="2">
    <citation type="submission" date="2025-09" db="UniProtKB">
        <authorList>
            <consortium name="Ensembl"/>
        </authorList>
    </citation>
    <scope>IDENTIFICATION</scope>
</reference>
<evidence type="ECO:0000256" key="2">
    <source>
        <dbReference type="ARBA" id="ARBA00022448"/>
    </source>
</evidence>
<evidence type="ECO:0000256" key="18">
    <source>
        <dbReference type="ARBA" id="ARBA00036239"/>
    </source>
</evidence>
<evidence type="ECO:0000256" key="10">
    <source>
        <dbReference type="ARBA" id="ARBA00023157"/>
    </source>
</evidence>
<dbReference type="FunFam" id="2.70.170.10:FF:000012">
    <property type="entry name" value="Nicotinic acetylcholine receptor subunit gamma"/>
    <property type="match status" value="1"/>
</dbReference>
<keyword evidence="3" id="KW-1003">Cell membrane</keyword>
<evidence type="ECO:0000256" key="14">
    <source>
        <dbReference type="ARBA" id="ARBA00023286"/>
    </source>
</evidence>
<evidence type="ECO:0000256" key="12">
    <source>
        <dbReference type="ARBA" id="ARBA00023180"/>
    </source>
</evidence>
<evidence type="ECO:0000256" key="9">
    <source>
        <dbReference type="ARBA" id="ARBA00023136"/>
    </source>
</evidence>
<keyword evidence="6 19" id="KW-1133">Transmembrane helix</keyword>
<feature type="transmembrane region" description="Helical" evidence="19">
    <location>
        <begin position="380"/>
        <end position="401"/>
    </location>
</feature>
<comment type="catalytic activity">
    <reaction evidence="17">
        <text>K(+)(in) = K(+)(out)</text>
        <dbReference type="Rhea" id="RHEA:29463"/>
        <dbReference type="ChEBI" id="CHEBI:29103"/>
    </reaction>
</comment>
<evidence type="ECO:0000256" key="6">
    <source>
        <dbReference type="ARBA" id="ARBA00022989"/>
    </source>
</evidence>
<evidence type="ECO:0000256" key="3">
    <source>
        <dbReference type="ARBA" id="ARBA00022475"/>
    </source>
</evidence>
<keyword evidence="4 19" id="KW-0812">Transmembrane</keyword>
<keyword evidence="23" id="KW-1185">Reference proteome</keyword>
<feature type="transmembrane region" description="Helical" evidence="19">
    <location>
        <begin position="315"/>
        <end position="338"/>
    </location>
</feature>
<dbReference type="GO" id="GO:0045211">
    <property type="term" value="C:postsynaptic membrane"/>
    <property type="evidence" value="ECO:0007669"/>
    <property type="project" value="UniProtKB-SubCell"/>
</dbReference>
<dbReference type="SUPFAM" id="SSF90112">
    <property type="entry name" value="Neurotransmitter-gated ion-channel transmembrane pore"/>
    <property type="match status" value="1"/>
</dbReference>
<evidence type="ECO:0000256" key="5">
    <source>
        <dbReference type="ARBA" id="ARBA00022729"/>
    </source>
</evidence>
<dbReference type="InterPro" id="IPR006029">
    <property type="entry name" value="Neurotrans-gated_channel_TM"/>
</dbReference>
<keyword evidence="9 19" id="KW-0472">Membrane</keyword>
<keyword evidence="8 19" id="KW-0406">Ion transport</keyword>
<dbReference type="InterPro" id="IPR036719">
    <property type="entry name" value="Neuro-gated_channel_TM_sf"/>
</dbReference>
<dbReference type="PROSITE" id="PS00236">
    <property type="entry name" value="NEUROTR_ION_CHANNEL"/>
    <property type="match status" value="1"/>
</dbReference>
<dbReference type="FunFam" id="1.20.58.390:FF:000010">
    <property type="entry name" value="Nicotinic acetylcholine receptor subunit epsilon"/>
    <property type="match status" value="1"/>
</dbReference>
<dbReference type="GO" id="GO:0022848">
    <property type="term" value="F:acetylcholine-gated monoatomic cation-selective channel activity"/>
    <property type="evidence" value="ECO:0007669"/>
    <property type="project" value="InterPro"/>
</dbReference>
<proteinExistence type="inferred from homology"/>
<evidence type="ECO:0000256" key="7">
    <source>
        <dbReference type="ARBA" id="ARBA00023018"/>
    </source>
</evidence>